<dbReference type="VEuPathDB" id="FungiDB:ACJ73_08629"/>
<dbReference type="Proteomes" id="UP000242791">
    <property type="component" value="Unassembled WGS sequence"/>
</dbReference>
<feature type="domain" description="HNH nuclease" evidence="2">
    <location>
        <begin position="214"/>
        <end position="303"/>
    </location>
</feature>
<gene>
    <name evidence="3" type="ORF">ACJ73_08629</name>
</gene>
<sequence>MESSFHLPPAPRAESAPHHRHQASLEQVLDLPVAASLTTAELAQASDIFNKLISHCEPLQSSKPYKKVTLVRLTYEHCRSKDTFLRQAFTYFDKTQDQTPPPTFKHGLLKYSSFNSQAAPERKREAEGVIDSFAEYLFDNFFLPMKASGTKTPQPTPATLSAPSIENAIGTPARLSTLRRDCLTRDHNRCVVTRKFNIDEAFERDERDPSSPKDDDNQPLALDHELALLEVAHIIPHSIMLAKDVDGQLQLSESKKTALSILDMFDPGVIHLIEGSNIDRPSNALTLTAEVHSFFGRFKIYFEAMDDSTHPKHTYKIHTFNRRASVHFKLPVTRTLLLSPNHTVDPPSLRLLALHRAIAIILNLSAAGEYIDRIIRDNEQLWMRSDGSAELGHLVALHLGGWLDGLTA</sequence>
<keyword evidence="4" id="KW-1185">Reference proteome</keyword>
<reference evidence="3 4" key="1">
    <citation type="submission" date="2015-08" db="EMBL/GenBank/DDBJ databases">
        <title>Emmonsia species relationships and genome sequence.</title>
        <authorList>
            <person name="Cuomo C.A."/>
            <person name="Schwartz I.S."/>
            <person name="Kenyon C."/>
            <person name="De Hoog G.S."/>
            <person name="Govender N.P."/>
            <person name="Botha A."/>
            <person name="Moreno L."/>
            <person name="De Vries M."/>
            <person name="Munoz J.F."/>
            <person name="Stielow J.B."/>
        </authorList>
    </citation>
    <scope>NUCLEOTIDE SEQUENCE [LARGE SCALE GENOMIC DNA]</scope>
    <source>
        <strain evidence="3 4">EI222</strain>
    </source>
</reference>
<dbReference type="AlphaFoldDB" id="A0A1J9QWE7"/>
<evidence type="ECO:0000313" key="3">
    <source>
        <dbReference type="EMBL" id="OJD19629.1"/>
    </source>
</evidence>
<evidence type="ECO:0000313" key="4">
    <source>
        <dbReference type="Proteomes" id="UP000242791"/>
    </source>
</evidence>
<accession>A0A1J9QWE7</accession>
<proteinExistence type="predicted"/>
<organism evidence="3 4">
    <name type="scientific">Blastomyces percursus</name>
    <dbReference type="NCBI Taxonomy" id="1658174"/>
    <lineage>
        <taxon>Eukaryota</taxon>
        <taxon>Fungi</taxon>
        <taxon>Dikarya</taxon>
        <taxon>Ascomycota</taxon>
        <taxon>Pezizomycotina</taxon>
        <taxon>Eurotiomycetes</taxon>
        <taxon>Eurotiomycetidae</taxon>
        <taxon>Onygenales</taxon>
        <taxon>Ajellomycetaceae</taxon>
        <taxon>Blastomyces</taxon>
    </lineage>
</organism>
<protein>
    <recommendedName>
        <fullName evidence="2">HNH nuclease domain-containing protein</fullName>
    </recommendedName>
</protein>
<dbReference type="OrthoDB" id="4186564at2759"/>
<dbReference type="InterPro" id="IPR003615">
    <property type="entry name" value="HNH_nuc"/>
</dbReference>
<dbReference type="EMBL" id="LGTZ01002103">
    <property type="protein sequence ID" value="OJD19629.1"/>
    <property type="molecule type" value="Genomic_DNA"/>
</dbReference>
<evidence type="ECO:0000259" key="2">
    <source>
        <dbReference type="Pfam" id="PF13391"/>
    </source>
</evidence>
<dbReference type="STRING" id="1658174.A0A1J9QWE7"/>
<name>A0A1J9QWE7_9EURO</name>
<comment type="caution">
    <text evidence="3">The sequence shown here is derived from an EMBL/GenBank/DDBJ whole genome shotgun (WGS) entry which is preliminary data.</text>
</comment>
<feature type="region of interest" description="Disordered" evidence="1">
    <location>
        <begin position="1"/>
        <end position="21"/>
    </location>
</feature>
<evidence type="ECO:0000256" key="1">
    <source>
        <dbReference type="SAM" id="MobiDB-lite"/>
    </source>
</evidence>
<dbReference type="Pfam" id="PF13391">
    <property type="entry name" value="HNH_2"/>
    <property type="match status" value="1"/>
</dbReference>